<keyword evidence="4" id="KW-0593">Phospholipase A2 inhibitor</keyword>
<dbReference type="PANTHER" id="PTHR20914">
    <property type="entry name" value="LY6/PLAUR DOMAIN-CONTAINING PROTEIN 8"/>
    <property type="match status" value="1"/>
</dbReference>
<evidence type="ECO:0000256" key="3">
    <source>
        <dbReference type="ARBA" id="ARBA00022525"/>
    </source>
</evidence>
<dbReference type="GO" id="GO:0005576">
    <property type="term" value="C:extracellular region"/>
    <property type="evidence" value="ECO:0007669"/>
    <property type="project" value="UniProtKB-SubCell"/>
</dbReference>
<dbReference type="Gene3D" id="2.10.60.10">
    <property type="entry name" value="CD59"/>
    <property type="match status" value="2"/>
</dbReference>
<accession>A0AA35PD96</accession>
<dbReference type="InterPro" id="IPR050918">
    <property type="entry name" value="CNF-like_PLA2_Inhibitor"/>
</dbReference>
<proteinExistence type="inferred from homology"/>
<protein>
    <submittedName>
        <fullName evidence="7">A2 inhibitor and Ly6 PLAUR domain-containing B-like</fullName>
    </submittedName>
</protein>
<dbReference type="PANTHER" id="PTHR20914:SF30">
    <property type="entry name" value="LY6_PLAUR DOMAIN CONTAINING 9"/>
    <property type="match status" value="1"/>
</dbReference>
<dbReference type="AlphaFoldDB" id="A0AA35PD96"/>
<reference evidence="7" key="1">
    <citation type="submission" date="2022-12" db="EMBL/GenBank/DDBJ databases">
        <authorList>
            <person name="Alioto T."/>
            <person name="Alioto T."/>
            <person name="Gomez Garrido J."/>
        </authorList>
    </citation>
    <scope>NUCLEOTIDE SEQUENCE</scope>
</reference>
<sequence length="263" mass="27892">MNGTALHGGGRILVKHERAEKMASRGTKLFAHASAAHFFSRTMPAVLGLFLFSVLLTPGDSLECETCTAAGASCKGSMTKCGADDDTCFVAFSESTIAGKSYQRILKGCAPALVCSLGPFYVNLGKMFTSRGMTICCEGAECPSDSAQLPPMMKKVNGKTCPACYSLTPTCPTKVTKCTGIEDHCLDASIKTGGFGITMKGCTTKTYCDIIQLNALPRNFKSTLRAVTSAILDGKCEPASKAPPSLRFPLLALSWFLLVKILL</sequence>
<dbReference type="InterPro" id="IPR045860">
    <property type="entry name" value="Snake_toxin-like_sf"/>
</dbReference>
<keyword evidence="5" id="KW-1015">Disulfide bond</keyword>
<dbReference type="Pfam" id="PF02988">
    <property type="entry name" value="PLA2_inh"/>
    <property type="match status" value="1"/>
</dbReference>
<comment type="similarity">
    <text evidence="2">Belongs to the CNF-like-inhibitor family.</text>
</comment>
<evidence type="ECO:0000256" key="5">
    <source>
        <dbReference type="ARBA" id="ARBA00023157"/>
    </source>
</evidence>
<evidence type="ECO:0000313" key="7">
    <source>
        <dbReference type="EMBL" id="CAI5781118.1"/>
    </source>
</evidence>
<dbReference type="InterPro" id="IPR004126">
    <property type="entry name" value="PLipase_A2_inh_N"/>
</dbReference>
<evidence type="ECO:0000256" key="4">
    <source>
        <dbReference type="ARBA" id="ARBA00023005"/>
    </source>
</evidence>
<evidence type="ECO:0000313" key="8">
    <source>
        <dbReference type="Proteomes" id="UP001178461"/>
    </source>
</evidence>
<dbReference type="EMBL" id="OX395133">
    <property type="protein sequence ID" value="CAI5781118.1"/>
    <property type="molecule type" value="Genomic_DNA"/>
</dbReference>
<dbReference type="SUPFAM" id="SSF57302">
    <property type="entry name" value="Snake toxin-like"/>
    <property type="match status" value="2"/>
</dbReference>
<keyword evidence="3" id="KW-0964">Secreted</keyword>
<dbReference type="Proteomes" id="UP001178461">
    <property type="component" value="Chromosome 8"/>
</dbReference>
<evidence type="ECO:0000259" key="6">
    <source>
        <dbReference type="Pfam" id="PF02988"/>
    </source>
</evidence>
<dbReference type="CDD" id="cd23588">
    <property type="entry name" value="TFP_LU_ECD_PLIG"/>
    <property type="match status" value="1"/>
</dbReference>
<keyword evidence="8" id="KW-1185">Reference proteome</keyword>
<evidence type="ECO:0000256" key="1">
    <source>
        <dbReference type="ARBA" id="ARBA00004613"/>
    </source>
</evidence>
<organism evidence="7 8">
    <name type="scientific">Podarcis lilfordi</name>
    <name type="common">Lilford's wall lizard</name>
    <dbReference type="NCBI Taxonomy" id="74358"/>
    <lineage>
        <taxon>Eukaryota</taxon>
        <taxon>Metazoa</taxon>
        <taxon>Chordata</taxon>
        <taxon>Craniata</taxon>
        <taxon>Vertebrata</taxon>
        <taxon>Euteleostomi</taxon>
        <taxon>Lepidosauria</taxon>
        <taxon>Squamata</taxon>
        <taxon>Bifurcata</taxon>
        <taxon>Unidentata</taxon>
        <taxon>Episquamata</taxon>
        <taxon>Laterata</taxon>
        <taxon>Lacertibaenia</taxon>
        <taxon>Lacertidae</taxon>
        <taxon>Podarcis</taxon>
    </lineage>
</organism>
<dbReference type="GO" id="GO:0019834">
    <property type="term" value="F:phospholipase A2 inhibitor activity"/>
    <property type="evidence" value="ECO:0007669"/>
    <property type="project" value="UniProtKB-KW"/>
</dbReference>
<comment type="subcellular location">
    <subcellularLocation>
        <location evidence="1">Secreted</location>
    </subcellularLocation>
</comment>
<feature type="domain" description="Phospholipase A2 inhibitor N-terminal" evidence="6">
    <location>
        <begin position="63"/>
        <end position="142"/>
    </location>
</feature>
<gene>
    <name evidence="7" type="ORF">PODLI_1B013432</name>
</gene>
<dbReference type="CDD" id="cd23572">
    <property type="entry name" value="TFP_LU_ECD_PINLYP_rpt2"/>
    <property type="match status" value="1"/>
</dbReference>
<evidence type="ECO:0000256" key="2">
    <source>
        <dbReference type="ARBA" id="ARBA00006570"/>
    </source>
</evidence>
<name>A0AA35PD96_9SAUR</name>